<keyword evidence="2" id="KW-1185">Reference proteome</keyword>
<dbReference type="EMBL" id="JBHMCG010000228">
    <property type="protein sequence ID" value="MFB9579647.1"/>
    <property type="molecule type" value="Genomic_DNA"/>
</dbReference>
<reference evidence="1 2" key="1">
    <citation type="submission" date="2024-09" db="EMBL/GenBank/DDBJ databases">
        <authorList>
            <person name="Sun Q."/>
            <person name="Mori K."/>
        </authorList>
    </citation>
    <scope>NUCLEOTIDE SEQUENCE [LARGE SCALE GENOMIC DNA]</scope>
    <source>
        <strain evidence="1 2">JCM 3331</strain>
    </source>
</reference>
<dbReference type="Proteomes" id="UP001589710">
    <property type="component" value="Unassembled WGS sequence"/>
</dbReference>
<protein>
    <submittedName>
        <fullName evidence="1">Uncharacterized protein</fullName>
    </submittedName>
</protein>
<name>A0ABV5RP33_9ACTN</name>
<sequence length="41" mass="4082">MSIRAVLLAAVITGFLPGVADVPGHGAIHPRVTGALPGPDH</sequence>
<accession>A0ABV5RP33</accession>
<comment type="caution">
    <text evidence="1">The sequence shown here is derived from an EMBL/GenBank/DDBJ whole genome shotgun (WGS) entry which is preliminary data.</text>
</comment>
<gene>
    <name evidence="1" type="ORF">ACFFTL_47255</name>
</gene>
<organism evidence="1 2">
    <name type="scientific">Streptomyces yanii</name>
    <dbReference type="NCBI Taxonomy" id="78510"/>
    <lineage>
        <taxon>Bacteria</taxon>
        <taxon>Bacillati</taxon>
        <taxon>Actinomycetota</taxon>
        <taxon>Actinomycetes</taxon>
        <taxon>Kitasatosporales</taxon>
        <taxon>Streptomycetaceae</taxon>
        <taxon>Streptomyces</taxon>
    </lineage>
</organism>
<proteinExistence type="predicted"/>
<evidence type="ECO:0000313" key="2">
    <source>
        <dbReference type="Proteomes" id="UP001589710"/>
    </source>
</evidence>
<evidence type="ECO:0000313" key="1">
    <source>
        <dbReference type="EMBL" id="MFB9579647.1"/>
    </source>
</evidence>
<dbReference type="RefSeq" id="WP_345511520.1">
    <property type="nucleotide sequence ID" value="NZ_BAAAXD010000012.1"/>
</dbReference>